<accession>A0A2M7Q6T1</accession>
<evidence type="ECO:0000313" key="1">
    <source>
        <dbReference type="EMBL" id="PIY58812.1"/>
    </source>
</evidence>
<dbReference type="EMBL" id="PFKX01000003">
    <property type="protein sequence ID" value="PIY58812.1"/>
    <property type="molecule type" value="Genomic_DNA"/>
</dbReference>
<protein>
    <recommendedName>
        <fullName evidence="3">Integrase catalytic domain-containing protein</fullName>
    </recommendedName>
</protein>
<evidence type="ECO:0008006" key="3">
    <source>
        <dbReference type="Google" id="ProtNLM"/>
    </source>
</evidence>
<name>A0A2M7Q6T1_9BACT</name>
<proteinExistence type="predicted"/>
<sequence length="200" mass="23791">TVQYTDVSVIWTGLAAQWNKGEKATKDSIIRIQERLPFPLLGLDPDSGGEFINWHLLEWAQRQTPPIILTRTRPYMKNDHARIEQKNYVNVRKWTRYERFDNPNDVLLLNQLYQALEDYINFFIPSVKCVKKIRHPHKRTKRVYDAPQTAYERVLSHKDIDPKVKKRLKAKYATLSMVELKQTIDQLTKKLFSRKRTVLR</sequence>
<dbReference type="AlphaFoldDB" id="A0A2M7Q6T1"/>
<gene>
    <name evidence="1" type="ORF">COY98_00020</name>
</gene>
<dbReference type="Proteomes" id="UP000230732">
    <property type="component" value="Unassembled WGS sequence"/>
</dbReference>
<organism evidence="1 2">
    <name type="scientific">Candidatus Yonathbacteria bacterium CG_4_10_14_0_8_um_filter_43_17</name>
    <dbReference type="NCBI Taxonomy" id="1975099"/>
    <lineage>
        <taxon>Bacteria</taxon>
        <taxon>Candidatus Yonathiibacteriota</taxon>
    </lineage>
</organism>
<reference evidence="2" key="1">
    <citation type="submission" date="2017-09" db="EMBL/GenBank/DDBJ databases">
        <title>Depth-based differentiation of microbial function through sediment-hosted aquifers and enrichment of novel symbionts in the deep terrestrial subsurface.</title>
        <authorList>
            <person name="Probst A.J."/>
            <person name="Ladd B."/>
            <person name="Jarett J.K."/>
            <person name="Geller-Mcgrath D.E."/>
            <person name="Sieber C.M.K."/>
            <person name="Emerson J.B."/>
            <person name="Anantharaman K."/>
            <person name="Thomas B.C."/>
            <person name="Malmstrom R."/>
            <person name="Stieglmeier M."/>
            <person name="Klingl A."/>
            <person name="Woyke T."/>
            <person name="Ryan C.M."/>
            <person name="Banfield J.F."/>
        </authorList>
    </citation>
    <scope>NUCLEOTIDE SEQUENCE [LARGE SCALE GENOMIC DNA]</scope>
</reference>
<evidence type="ECO:0000313" key="2">
    <source>
        <dbReference type="Proteomes" id="UP000230732"/>
    </source>
</evidence>
<comment type="caution">
    <text evidence="1">The sequence shown here is derived from an EMBL/GenBank/DDBJ whole genome shotgun (WGS) entry which is preliminary data.</text>
</comment>
<feature type="non-terminal residue" evidence="1">
    <location>
        <position position="1"/>
    </location>
</feature>